<feature type="compositionally biased region" description="Low complexity" evidence="1">
    <location>
        <begin position="39"/>
        <end position="71"/>
    </location>
</feature>
<evidence type="ECO:0000313" key="4">
    <source>
        <dbReference type="Proteomes" id="UP000054282"/>
    </source>
</evidence>
<dbReference type="GO" id="GO:0046789">
    <property type="term" value="F:host cell surface receptor binding"/>
    <property type="evidence" value="ECO:0007669"/>
    <property type="project" value="InterPro"/>
</dbReference>
<feature type="region of interest" description="Disordered" evidence="1">
    <location>
        <begin position="103"/>
        <end position="138"/>
    </location>
</feature>
<dbReference type="InterPro" id="IPR008602">
    <property type="entry name" value="Duffy-antigen-binding"/>
</dbReference>
<dbReference type="AlphaFoldDB" id="A0A0L7LZI6"/>
<dbReference type="Gene3D" id="1.20.1310.20">
    <property type="entry name" value="Duffy-antigen binding domain"/>
    <property type="match status" value="1"/>
</dbReference>
<reference evidence="4" key="1">
    <citation type="submission" date="2006-09" db="EMBL/GenBank/DDBJ databases">
        <title>Annotation of Plasmodium falciparum Dd2.</title>
        <authorList>
            <consortium name="The Broad Institute Genome Sequencing Platform"/>
            <person name="Volkman S.K."/>
            <person name="Neafsey D.E."/>
            <person name="Dash A.P."/>
            <person name="Chitnis C.E."/>
            <person name="Hartl D.L."/>
            <person name="Young S.K."/>
            <person name="Zeng Q."/>
            <person name="Koehrsen M."/>
            <person name="Alvarado L."/>
            <person name="Berlin A."/>
            <person name="Borenstein D."/>
            <person name="Chapman S.B."/>
            <person name="Chen Z."/>
            <person name="Engels R."/>
            <person name="Freedman E."/>
            <person name="Gellesch M."/>
            <person name="Goldberg J."/>
            <person name="Griggs A."/>
            <person name="Gujja S."/>
            <person name="Heilman E.R."/>
            <person name="Heiman D.I."/>
            <person name="Howarth C."/>
            <person name="Jen D."/>
            <person name="Larson L."/>
            <person name="Mehta T."/>
            <person name="Neiman D."/>
            <person name="Park D."/>
            <person name="Pearson M."/>
            <person name="Roberts A."/>
            <person name="Saif S."/>
            <person name="Shea T."/>
            <person name="Shenoy N."/>
            <person name="Sisk P."/>
            <person name="Stolte C."/>
            <person name="Sykes S."/>
            <person name="Walk T."/>
            <person name="White J."/>
            <person name="Yandava C."/>
            <person name="Haas B."/>
            <person name="Henn M.R."/>
            <person name="Nusbaum C."/>
            <person name="Birren B."/>
        </authorList>
    </citation>
    <scope>NUCLEOTIDE SEQUENCE [LARGE SCALE GENOMIC DNA]</scope>
</reference>
<proteinExistence type="predicted"/>
<gene>
    <name evidence="3" type="ORF">PFDG_01522</name>
</gene>
<dbReference type="OMA" id="WANKQVG"/>
<feature type="non-terminal residue" evidence="3">
    <location>
        <position position="1"/>
    </location>
</feature>
<dbReference type="KEGG" id="pfd:PFDG_01522"/>
<dbReference type="SUPFAM" id="SSF140924">
    <property type="entry name" value="Duffy binding domain-like"/>
    <property type="match status" value="1"/>
</dbReference>
<dbReference type="EMBL" id="DS016222">
    <property type="protein sequence ID" value="KOB86034.1"/>
    <property type="molecule type" value="Genomic_DNA"/>
</dbReference>
<accession>A0A0L7LZI6</accession>
<dbReference type="InterPro" id="IPR042202">
    <property type="entry name" value="Duffy-ag-bd_sf"/>
</dbReference>
<protein>
    <submittedName>
        <fullName evidence="3">PfEMP1</fullName>
    </submittedName>
</protein>
<name>A0A0L7LZI6_PLAF4</name>
<reference evidence="4" key="2">
    <citation type="submission" date="2006-09" db="EMBL/GenBank/DDBJ databases">
        <title>The genome sequence of Plasmodium falciparum Dd2.</title>
        <authorList>
            <consortium name="The Broad Institute Genome Sequencing Platform"/>
            <person name="Birren B."/>
            <person name="Lander E."/>
            <person name="Galagan J."/>
            <person name="Nusbaum C."/>
            <person name="Devon K."/>
            <person name="Henn M."/>
            <person name="Jaffe D."/>
            <person name="Butler J."/>
            <person name="Alvarez P."/>
            <person name="Gnerre S."/>
            <person name="Grabherr M."/>
            <person name="Kleber M."/>
            <person name="Mauceli E."/>
            <person name="Brockman W."/>
            <person name="MacCallum I.A."/>
            <person name="Rounsley S."/>
            <person name="Young S."/>
            <person name="LaButti K."/>
            <person name="Pushparaj V."/>
            <person name="DeCaprio D."/>
            <person name="Crawford M."/>
            <person name="Koehrsen M."/>
            <person name="Engels R."/>
            <person name="Montgomery P."/>
            <person name="Pearson M."/>
            <person name="Howarth C."/>
            <person name="Larson L."/>
            <person name="Luoma S."/>
            <person name="White J."/>
            <person name="Kodira C."/>
            <person name="Zeng Q."/>
            <person name="O'Leary S."/>
            <person name="Yandava C."/>
            <person name="Alvarado L."/>
            <person name="Wirth D."/>
            <person name="Volkman S."/>
            <person name="Hartl D."/>
        </authorList>
    </citation>
    <scope>NUCLEOTIDE SEQUENCE [LARGE SCALE GENOMIC DNA]</scope>
</reference>
<feature type="region of interest" description="Disordered" evidence="1">
    <location>
        <begin position="36"/>
        <end position="77"/>
    </location>
</feature>
<organism evidence="3 4">
    <name type="scientific">Plasmodium falciparum (isolate Dd2)</name>
    <dbReference type="NCBI Taxonomy" id="57267"/>
    <lineage>
        <taxon>Eukaryota</taxon>
        <taxon>Sar</taxon>
        <taxon>Alveolata</taxon>
        <taxon>Apicomplexa</taxon>
        <taxon>Aconoidasida</taxon>
        <taxon>Haemosporida</taxon>
        <taxon>Plasmodiidae</taxon>
        <taxon>Plasmodium</taxon>
        <taxon>Plasmodium (Laverania)</taxon>
    </lineage>
</organism>
<evidence type="ECO:0000313" key="3">
    <source>
        <dbReference type="EMBL" id="KOB86034.1"/>
    </source>
</evidence>
<evidence type="ECO:0000256" key="1">
    <source>
        <dbReference type="SAM" id="MobiDB-lite"/>
    </source>
</evidence>
<evidence type="ECO:0000259" key="2">
    <source>
        <dbReference type="Pfam" id="PF05424"/>
    </source>
</evidence>
<dbReference type="Pfam" id="PF05424">
    <property type="entry name" value="Duffy_binding"/>
    <property type="match status" value="1"/>
</dbReference>
<dbReference type="GO" id="GO:0016020">
    <property type="term" value="C:membrane"/>
    <property type="evidence" value="ECO:0007669"/>
    <property type="project" value="InterPro"/>
</dbReference>
<feature type="non-terminal residue" evidence="3">
    <location>
        <position position="160"/>
    </location>
</feature>
<dbReference type="Proteomes" id="UP000054282">
    <property type="component" value="Unassembled WGS sequence"/>
</dbReference>
<feature type="domain" description="Duffy-antigen binding" evidence="2">
    <location>
        <begin position="16"/>
        <end position="159"/>
    </location>
</feature>
<sequence>KCVTSGKPGDTTGGSVCIPPRRRRLYVGGLSQWANKQVGTTQASQGGGEAQSSSSETPSQPNSHPTPATTKETPEASLRRAFVESAAIETFFLWDRYKKEWEHRNNKTQDGLPAGSLPPQPPGSVSGDPQSKLEKGEIPNDFLRQMFYTLGDYRDICIGG</sequence>